<sequence length="275" mass="27819">MTIDGLLAVHTYRTGPAGPVPLALLHGFPLDHRMWDDVAALLPGDRTVLAPDLPGLGDSPSGDDVAGALAAPAEPSIDAAADAVAATLRAAGVERAVVAGLSMGGYVAMALAERHPALVAGLGLLDTKSTTDDDAARAGRLRIAAAVLAEGRVDAVLGMARALLGETSRERQPELVGLVEHWIRGQGPAGIAWSQRAMAARPDRTAVLAGFAGPALVLVGAEDAIAPLAAAEHEAAALPDAVLVVVPRAGHLTSVENPEPVAAALDALALRVDRA</sequence>
<evidence type="ECO:0000313" key="3">
    <source>
        <dbReference type="Proteomes" id="UP000663937"/>
    </source>
</evidence>
<dbReference type="Proteomes" id="UP000663937">
    <property type="component" value="Chromosome"/>
</dbReference>
<name>A0A8A4ZBE1_9MICO</name>
<dbReference type="Pfam" id="PF12697">
    <property type="entry name" value="Abhydrolase_6"/>
    <property type="match status" value="1"/>
</dbReference>
<dbReference type="AlphaFoldDB" id="A0A8A4ZBE1"/>
<organism evidence="2 3">
    <name type="scientific">Pengzhenrongella sicca</name>
    <dbReference type="NCBI Taxonomy" id="2819238"/>
    <lineage>
        <taxon>Bacteria</taxon>
        <taxon>Bacillati</taxon>
        <taxon>Actinomycetota</taxon>
        <taxon>Actinomycetes</taxon>
        <taxon>Micrococcales</taxon>
        <taxon>Pengzhenrongella</taxon>
    </lineage>
</organism>
<dbReference type="PANTHER" id="PTHR43798">
    <property type="entry name" value="MONOACYLGLYCEROL LIPASE"/>
    <property type="match status" value="1"/>
</dbReference>
<reference evidence="2" key="1">
    <citation type="submission" date="2021-03" db="EMBL/GenBank/DDBJ databases">
        <title>Pengzhenrongella sicca gen. nov., sp. nov., a new member of suborder Micrococcineae isolated from High-Arctic tundra soil.</title>
        <authorList>
            <person name="Peng F."/>
        </authorList>
    </citation>
    <scope>NUCLEOTIDE SEQUENCE</scope>
    <source>
        <strain evidence="2">LRZ-2</strain>
    </source>
</reference>
<protein>
    <submittedName>
        <fullName evidence="2">Alpha/beta fold hydrolase</fullName>
    </submittedName>
</protein>
<dbReference type="PRINTS" id="PR00111">
    <property type="entry name" value="ABHYDROLASE"/>
</dbReference>
<keyword evidence="2" id="KW-0378">Hydrolase</keyword>
<dbReference type="InterPro" id="IPR000073">
    <property type="entry name" value="AB_hydrolase_1"/>
</dbReference>
<dbReference type="KEGG" id="psic:J4E96_15510"/>
<gene>
    <name evidence="2" type="ORF">J4E96_15510</name>
</gene>
<keyword evidence="3" id="KW-1185">Reference proteome</keyword>
<dbReference type="RefSeq" id="WP_227422980.1">
    <property type="nucleotide sequence ID" value="NZ_CP071868.1"/>
</dbReference>
<dbReference type="SUPFAM" id="SSF53474">
    <property type="entry name" value="alpha/beta-Hydrolases"/>
    <property type="match status" value="1"/>
</dbReference>
<dbReference type="InterPro" id="IPR029058">
    <property type="entry name" value="AB_hydrolase_fold"/>
</dbReference>
<dbReference type="InterPro" id="IPR050266">
    <property type="entry name" value="AB_hydrolase_sf"/>
</dbReference>
<evidence type="ECO:0000259" key="1">
    <source>
        <dbReference type="Pfam" id="PF12697"/>
    </source>
</evidence>
<proteinExistence type="predicted"/>
<evidence type="ECO:0000313" key="2">
    <source>
        <dbReference type="EMBL" id="QTE28735.1"/>
    </source>
</evidence>
<dbReference type="Gene3D" id="3.40.50.1820">
    <property type="entry name" value="alpha/beta hydrolase"/>
    <property type="match status" value="1"/>
</dbReference>
<dbReference type="GO" id="GO:0016787">
    <property type="term" value="F:hydrolase activity"/>
    <property type="evidence" value="ECO:0007669"/>
    <property type="project" value="UniProtKB-KW"/>
</dbReference>
<dbReference type="EMBL" id="CP071868">
    <property type="protein sequence ID" value="QTE28735.1"/>
    <property type="molecule type" value="Genomic_DNA"/>
</dbReference>
<feature type="domain" description="AB hydrolase-1" evidence="1">
    <location>
        <begin position="24"/>
        <end position="264"/>
    </location>
</feature>
<accession>A0A8A4ZBE1</accession>